<evidence type="ECO:0000313" key="1">
    <source>
        <dbReference type="EMBL" id="API58305.1"/>
    </source>
</evidence>
<dbReference type="RefSeq" id="WP_072595878.1">
    <property type="nucleotide sequence ID" value="NZ_CP018221.1"/>
</dbReference>
<sequence>MSGDQDLSREIRHMVREASDIIEDPRAAQEMAIGIFATILSAVPPVHRRIIGLHLVNRAIAHLGDQPASPKGITIHG</sequence>
<reference evidence="1" key="2">
    <citation type="journal article" date="2018" name="J. Microbiol.">
        <title>Tardibacter chloracetimidivorans gen. nov., sp. nov., a novel member of the family Sphingomonadaceae isolated from an agricultural soil from Jeju Island in Republic of Korea.</title>
        <authorList>
            <person name="Lee H."/>
            <person name="Kim D.U."/>
            <person name="Park S."/>
            <person name="Yoon J.H."/>
            <person name="Ahn J.H."/>
            <person name="Ka J.O."/>
        </authorList>
    </citation>
    <scope>NUCLEOTIDE SEQUENCE</scope>
    <source>
        <strain evidence="1">JJ-A5</strain>
    </source>
</reference>
<dbReference type="AlphaFoldDB" id="A0A1L3ZRQ8"/>
<dbReference type="KEGG" id="sphj:BSL82_05865"/>
<dbReference type="KEGG" id="sphj:BSL82_02435"/>
<dbReference type="EMBL" id="CP018221">
    <property type="protein sequence ID" value="API58305.1"/>
    <property type="molecule type" value="Genomic_DNA"/>
</dbReference>
<reference evidence="3" key="1">
    <citation type="submission" date="2016-11" db="EMBL/GenBank/DDBJ databases">
        <title>Complete Genome Sequence of alachlor-degrading Sphingomonas sp. strain JJ-A5.</title>
        <authorList>
            <person name="Lee H."/>
            <person name="Ka J.-O."/>
        </authorList>
    </citation>
    <scope>NUCLEOTIDE SEQUENCE [LARGE SCALE GENOMIC DNA]</scope>
    <source>
        <strain evidence="3">JJ-A5</strain>
    </source>
</reference>
<dbReference type="EMBL" id="CP018221">
    <property type="protein sequence ID" value="API58896.1"/>
    <property type="molecule type" value="Genomic_DNA"/>
</dbReference>
<dbReference type="STRING" id="1921510.BSL82_02435"/>
<organism evidence="1 3">
    <name type="scientific">Tardibacter chloracetimidivorans</name>
    <dbReference type="NCBI Taxonomy" id="1921510"/>
    <lineage>
        <taxon>Bacteria</taxon>
        <taxon>Pseudomonadati</taxon>
        <taxon>Pseudomonadota</taxon>
        <taxon>Alphaproteobacteria</taxon>
        <taxon>Sphingomonadales</taxon>
        <taxon>Sphingomonadaceae</taxon>
        <taxon>Tardibacter</taxon>
    </lineage>
</organism>
<keyword evidence="3" id="KW-1185">Reference proteome</keyword>
<dbReference type="Proteomes" id="UP000182063">
    <property type="component" value="Chromosome"/>
</dbReference>
<name>A0A1L3ZRQ8_9SPHN</name>
<gene>
    <name evidence="1" type="ORF">BSL82_02435</name>
    <name evidence="2" type="ORF">BSL82_05865</name>
</gene>
<accession>A0A1L3ZRQ8</accession>
<evidence type="ECO:0000313" key="2">
    <source>
        <dbReference type="EMBL" id="API58896.1"/>
    </source>
</evidence>
<proteinExistence type="predicted"/>
<protein>
    <submittedName>
        <fullName evidence="1">Uncharacterized protein</fullName>
    </submittedName>
</protein>
<evidence type="ECO:0000313" key="3">
    <source>
        <dbReference type="Proteomes" id="UP000182063"/>
    </source>
</evidence>